<keyword evidence="7" id="KW-0378">Hydrolase</keyword>
<dbReference type="GO" id="GO:0006508">
    <property type="term" value="P:proteolysis"/>
    <property type="evidence" value="ECO:0007669"/>
    <property type="project" value="UniProtKB-KW"/>
</dbReference>
<evidence type="ECO:0000259" key="6">
    <source>
        <dbReference type="Pfam" id="PF01957"/>
    </source>
</evidence>
<dbReference type="Proteomes" id="UP000219440">
    <property type="component" value="Unassembled WGS sequence"/>
</dbReference>
<keyword evidence="4 5" id="KW-0472">Membrane</keyword>
<keyword evidence="2 5" id="KW-0812">Transmembrane</keyword>
<comment type="subcellular location">
    <subcellularLocation>
        <location evidence="1">Membrane</location>
        <topology evidence="1">Multi-pass membrane protein</topology>
    </subcellularLocation>
</comment>
<dbReference type="InterPro" id="IPR012340">
    <property type="entry name" value="NA-bd_OB-fold"/>
</dbReference>
<keyword evidence="7" id="KW-0645">Protease</keyword>
<dbReference type="AlphaFoldDB" id="A0A2C8ZTR7"/>
<dbReference type="OrthoDB" id="5023964at2"/>
<dbReference type="Pfam" id="PF01957">
    <property type="entry name" value="NfeD"/>
    <property type="match status" value="1"/>
</dbReference>
<evidence type="ECO:0000313" key="7">
    <source>
        <dbReference type="EMBL" id="SOE69043.1"/>
    </source>
</evidence>
<dbReference type="PANTHER" id="PTHR33507">
    <property type="entry name" value="INNER MEMBRANE PROTEIN YBBJ"/>
    <property type="match status" value="1"/>
</dbReference>
<reference evidence="7 8" key="1">
    <citation type="submission" date="2017-09" db="EMBL/GenBank/DDBJ databases">
        <authorList>
            <person name="Ehlers B."/>
            <person name="Leendertz F.H."/>
        </authorList>
    </citation>
    <scope>NUCLEOTIDE SEQUENCE [LARGE SCALE GENOMIC DNA]</scope>
    <source>
        <strain evidence="7 8">CGMCC 1.05381</strain>
    </source>
</reference>
<feature type="domain" description="NfeD-like C-terminal" evidence="6">
    <location>
        <begin position="91"/>
        <end position="148"/>
    </location>
</feature>
<protein>
    <submittedName>
        <fullName evidence="7">Membrane protein implicated in regulation of membrane protease activity</fullName>
    </submittedName>
</protein>
<dbReference type="InterPro" id="IPR002810">
    <property type="entry name" value="NfeD-like_C"/>
</dbReference>
<evidence type="ECO:0000256" key="3">
    <source>
        <dbReference type="ARBA" id="ARBA00022989"/>
    </source>
</evidence>
<dbReference type="GO" id="GO:0005886">
    <property type="term" value="C:plasma membrane"/>
    <property type="evidence" value="ECO:0007669"/>
    <property type="project" value="TreeGrafter"/>
</dbReference>
<sequence length="162" mass="17524">MFADLTQYLWIMWLSIVVLFVVVELLTLEFTFLMLAAGSLIGGLGANLLGLEWWAQIGAAAVLSALLLFLIRPLLLKTLHKGADLTPSNLDALYGMAARVTRDFVDGDGMVKLDNGETWTSRAALGLILREGDRVSVRAVHGSIVEVETRPTPTPPPVPTAP</sequence>
<evidence type="ECO:0000313" key="8">
    <source>
        <dbReference type="Proteomes" id="UP000219440"/>
    </source>
</evidence>
<evidence type="ECO:0000256" key="5">
    <source>
        <dbReference type="SAM" id="Phobius"/>
    </source>
</evidence>
<dbReference type="PANTHER" id="PTHR33507:SF3">
    <property type="entry name" value="INNER MEMBRANE PROTEIN YBBJ"/>
    <property type="match status" value="1"/>
</dbReference>
<gene>
    <name evidence="7" type="ORF">SAMN06296378_1893</name>
</gene>
<proteinExistence type="predicted"/>
<dbReference type="EMBL" id="OCST01000004">
    <property type="protein sequence ID" value="SOE69043.1"/>
    <property type="molecule type" value="Genomic_DNA"/>
</dbReference>
<evidence type="ECO:0000256" key="2">
    <source>
        <dbReference type="ARBA" id="ARBA00022692"/>
    </source>
</evidence>
<keyword evidence="8" id="KW-1185">Reference proteome</keyword>
<dbReference type="Gene3D" id="2.40.50.140">
    <property type="entry name" value="Nucleic acid-binding proteins"/>
    <property type="match status" value="1"/>
</dbReference>
<organism evidence="7 8">
    <name type="scientific">Salinibacterium xinjiangense</name>
    <dbReference type="NCBI Taxonomy" id="386302"/>
    <lineage>
        <taxon>Bacteria</taxon>
        <taxon>Bacillati</taxon>
        <taxon>Actinomycetota</taxon>
        <taxon>Actinomycetes</taxon>
        <taxon>Micrococcales</taxon>
        <taxon>Microbacteriaceae</taxon>
        <taxon>Salinibacterium</taxon>
    </lineage>
</organism>
<dbReference type="GO" id="GO:0008233">
    <property type="term" value="F:peptidase activity"/>
    <property type="evidence" value="ECO:0007669"/>
    <property type="project" value="UniProtKB-KW"/>
</dbReference>
<keyword evidence="3 5" id="KW-1133">Transmembrane helix</keyword>
<evidence type="ECO:0000256" key="4">
    <source>
        <dbReference type="ARBA" id="ARBA00023136"/>
    </source>
</evidence>
<evidence type="ECO:0000256" key="1">
    <source>
        <dbReference type="ARBA" id="ARBA00004141"/>
    </source>
</evidence>
<name>A0A2C8ZTR7_9MICO</name>
<dbReference type="InterPro" id="IPR052165">
    <property type="entry name" value="Membrane_assoc_protease"/>
</dbReference>
<accession>A0A2C8ZTR7</accession>
<feature type="transmembrane region" description="Helical" evidence="5">
    <location>
        <begin position="53"/>
        <end position="71"/>
    </location>
</feature>
<feature type="transmembrane region" description="Helical" evidence="5">
    <location>
        <begin position="12"/>
        <end position="41"/>
    </location>
</feature>